<keyword evidence="2" id="KW-0472">Membrane</keyword>
<evidence type="ECO:0000256" key="2">
    <source>
        <dbReference type="SAM" id="Phobius"/>
    </source>
</evidence>
<dbReference type="KEGG" id="nti:DNFV4_00676"/>
<name>A0AA86T9C7_9BACT</name>
<dbReference type="RefSeq" id="WP_289267244.1">
    <property type="nucleotide sequence ID" value="NZ_OX365700.1"/>
</dbReference>
<proteinExistence type="predicted"/>
<evidence type="ECO:0000313" key="3">
    <source>
        <dbReference type="EMBL" id="CAI4030248.1"/>
    </source>
</evidence>
<dbReference type="EMBL" id="OX365700">
    <property type="protein sequence ID" value="CAI4030248.1"/>
    <property type="molecule type" value="Genomic_DNA"/>
</dbReference>
<feature type="compositionally biased region" description="Polar residues" evidence="1">
    <location>
        <begin position="220"/>
        <end position="258"/>
    </location>
</feature>
<feature type="compositionally biased region" description="Low complexity" evidence="1">
    <location>
        <begin position="278"/>
        <end position="296"/>
    </location>
</feature>
<sequence length="405" mass="42270">MKILALGTYLTGIWLLLGAFCLAPMEALALQTTQYARVVAQAERIAYLAAKKSDLAAKVATAAVAATPTSTAIRLVAGPLGWAALGVSAGLVIAQIYYSPSDLQTIKQAATPAGSWTITLPTTGPFVVPGPAYNSQQATVSQTIVFPCLGDGNIYDWMVGPYPDLSQSFYQGPPVGAVRVGSNGYYACHFAGQAGTVEANPGTPTEAGIQQYVASLPASDPQSVESHSTGVGVGQTPQSADTVESQPVSPTEMPTQVKQKPVPAGDSVVADNVPPPSGTQQQTTGQQQTTTTTTTTENPDGSTTTQEDTETTVSCLGGAHDSRTFGTVLVEHQAIWNSSGLLAAVNLLKTLTWPSTLPVINLPSSFFGSQAVDFNHWAWFFTALRTLVIAGASLMAYRIIFVGGR</sequence>
<evidence type="ECO:0000256" key="1">
    <source>
        <dbReference type="SAM" id="MobiDB-lite"/>
    </source>
</evidence>
<organism evidence="3 4">
    <name type="scientific">Nitrospira tepida</name>
    <dbReference type="NCBI Taxonomy" id="2973512"/>
    <lineage>
        <taxon>Bacteria</taxon>
        <taxon>Pseudomonadati</taxon>
        <taxon>Nitrospirota</taxon>
        <taxon>Nitrospiria</taxon>
        <taxon>Nitrospirales</taxon>
        <taxon>Nitrospiraceae</taxon>
        <taxon>Nitrospira</taxon>
    </lineage>
</organism>
<evidence type="ECO:0000313" key="4">
    <source>
        <dbReference type="Proteomes" id="UP001179121"/>
    </source>
</evidence>
<dbReference type="AlphaFoldDB" id="A0AA86T9C7"/>
<dbReference type="Proteomes" id="UP001179121">
    <property type="component" value="Chromosome"/>
</dbReference>
<feature type="region of interest" description="Disordered" evidence="1">
    <location>
        <begin position="217"/>
        <end position="311"/>
    </location>
</feature>
<gene>
    <name evidence="3" type="ORF">DNFV4_00676</name>
</gene>
<reference evidence="3" key="1">
    <citation type="submission" date="2022-10" db="EMBL/GenBank/DDBJ databases">
        <authorList>
            <person name="Koch H."/>
        </authorList>
    </citation>
    <scope>NUCLEOTIDE SEQUENCE</scope>
    <source>
        <strain evidence="3">DNF</strain>
    </source>
</reference>
<keyword evidence="2" id="KW-0812">Transmembrane</keyword>
<accession>A0AA86T9C7</accession>
<protein>
    <submittedName>
        <fullName evidence="3">Uncharacterized protein</fullName>
    </submittedName>
</protein>
<keyword evidence="2" id="KW-1133">Transmembrane helix</keyword>
<keyword evidence="4" id="KW-1185">Reference proteome</keyword>
<feature type="transmembrane region" description="Helical" evidence="2">
    <location>
        <begin position="377"/>
        <end position="400"/>
    </location>
</feature>